<dbReference type="PANTHER" id="PTHR30614">
    <property type="entry name" value="MEMBRANE COMPONENT OF AMINO ACID ABC TRANSPORTER"/>
    <property type="match status" value="1"/>
</dbReference>
<dbReference type="Proteomes" id="UP000292302">
    <property type="component" value="Unassembled WGS sequence"/>
</dbReference>
<comment type="similarity">
    <text evidence="2">Belongs to the binding-protein-dependent transport system permease family. HisMQ subfamily.</text>
</comment>
<feature type="transmembrane region" description="Helical" evidence="9">
    <location>
        <begin position="89"/>
        <end position="114"/>
    </location>
</feature>
<feature type="transmembrane region" description="Helical" evidence="9">
    <location>
        <begin position="26"/>
        <end position="48"/>
    </location>
</feature>
<evidence type="ECO:0000256" key="7">
    <source>
        <dbReference type="ARBA" id="ARBA00022989"/>
    </source>
</evidence>
<protein>
    <submittedName>
        <fullName evidence="11">Amino acid ABC transporter</fullName>
    </submittedName>
</protein>
<reference evidence="11 12" key="1">
    <citation type="submission" date="2018-06" db="EMBL/GenBank/DDBJ databases">
        <title>Three novel Pseudomonas species isolated from symptomatic oak.</title>
        <authorList>
            <person name="Bueno-Gonzalez V."/>
            <person name="Brady C."/>
        </authorList>
    </citation>
    <scope>NUCLEOTIDE SEQUENCE [LARGE SCALE GENOMIC DNA]</scope>
    <source>
        <strain evidence="11 12">P9A</strain>
    </source>
</reference>
<evidence type="ECO:0000256" key="6">
    <source>
        <dbReference type="ARBA" id="ARBA00022970"/>
    </source>
</evidence>
<dbReference type="EMBL" id="QJUI01000025">
    <property type="protein sequence ID" value="TBU72410.1"/>
    <property type="molecule type" value="Genomic_DNA"/>
</dbReference>
<dbReference type="GO" id="GO:0015184">
    <property type="term" value="F:L-cystine transmembrane transporter activity"/>
    <property type="evidence" value="ECO:0007669"/>
    <property type="project" value="TreeGrafter"/>
</dbReference>
<keyword evidence="3 9" id="KW-0813">Transport</keyword>
<evidence type="ECO:0000313" key="12">
    <source>
        <dbReference type="Proteomes" id="UP000292302"/>
    </source>
</evidence>
<dbReference type="OrthoDB" id="4404959at2"/>
<dbReference type="PROSITE" id="PS50928">
    <property type="entry name" value="ABC_TM1"/>
    <property type="match status" value="1"/>
</dbReference>
<evidence type="ECO:0000256" key="1">
    <source>
        <dbReference type="ARBA" id="ARBA00004429"/>
    </source>
</evidence>
<feature type="transmembrane region" description="Helical" evidence="9">
    <location>
        <begin position="135"/>
        <end position="159"/>
    </location>
</feature>
<dbReference type="SUPFAM" id="SSF161098">
    <property type="entry name" value="MetI-like"/>
    <property type="match status" value="1"/>
</dbReference>
<feature type="transmembrane region" description="Helical" evidence="9">
    <location>
        <begin position="60"/>
        <end position="83"/>
    </location>
</feature>
<dbReference type="InterPro" id="IPR010065">
    <property type="entry name" value="AA_ABC_transptr_permease_3TM"/>
</dbReference>
<keyword evidence="7 9" id="KW-1133">Transmembrane helix</keyword>
<comment type="caution">
    <text evidence="11">The sequence shown here is derived from an EMBL/GenBank/DDBJ whole genome shotgun (WGS) entry which is preliminary data.</text>
</comment>
<evidence type="ECO:0000256" key="8">
    <source>
        <dbReference type="ARBA" id="ARBA00023136"/>
    </source>
</evidence>
<dbReference type="CDD" id="cd06261">
    <property type="entry name" value="TM_PBP2"/>
    <property type="match status" value="1"/>
</dbReference>
<keyword evidence="6" id="KW-0029">Amino-acid transport</keyword>
<dbReference type="InterPro" id="IPR043429">
    <property type="entry name" value="ArtM/GltK/GlnP/TcyL/YhdX-like"/>
</dbReference>
<evidence type="ECO:0000256" key="5">
    <source>
        <dbReference type="ARBA" id="ARBA00022692"/>
    </source>
</evidence>
<organism evidence="11 12">
    <name type="scientific">Phytopseudomonas daroniae</name>
    <dbReference type="NCBI Taxonomy" id="2487519"/>
    <lineage>
        <taxon>Bacteria</taxon>
        <taxon>Pseudomonadati</taxon>
        <taxon>Pseudomonadota</taxon>
        <taxon>Gammaproteobacteria</taxon>
        <taxon>Pseudomonadales</taxon>
        <taxon>Pseudomonadaceae</taxon>
        <taxon>Phytopseudomonas</taxon>
    </lineage>
</organism>
<accession>A0A4Q9QHF2</accession>
<gene>
    <name evidence="11" type="ORF">DNK06_22010</name>
</gene>
<keyword evidence="5 9" id="KW-0812">Transmembrane</keyword>
<proteinExistence type="inferred from homology"/>
<evidence type="ECO:0000256" key="4">
    <source>
        <dbReference type="ARBA" id="ARBA00022475"/>
    </source>
</evidence>
<dbReference type="AlphaFoldDB" id="A0A4Q9QHF2"/>
<evidence type="ECO:0000313" key="11">
    <source>
        <dbReference type="EMBL" id="TBU72410.1"/>
    </source>
</evidence>
<evidence type="ECO:0000256" key="3">
    <source>
        <dbReference type="ARBA" id="ARBA00022448"/>
    </source>
</evidence>
<dbReference type="Pfam" id="PF00528">
    <property type="entry name" value="BPD_transp_1"/>
    <property type="match status" value="1"/>
</dbReference>
<keyword evidence="8 9" id="KW-0472">Membrane</keyword>
<keyword evidence="12" id="KW-1185">Reference proteome</keyword>
<evidence type="ECO:0000256" key="9">
    <source>
        <dbReference type="RuleBase" id="RU363032"/>
    </source>
</evidence>
<dbReference type="PANTHER" id="PTHR30614:SF0">
    <property type="entry name" value="L-CYSTINE TRANSPORT SYSTEM PERMEASE PROTEIN TCYL"/>
    <property type="match status" value="1"/>
</dbReference>
<name>A0A4Q9QHF2_9GAMM</name>
<dbReference type="InterPro" id="IPR000515">
    <property type="entry name" value="MetI-like"/>
</dbReference>
<evidence type="ECO:0000259" key="10">
    <source>
        <dbReference type="PROSITE" id="PS50928"/>
    </source>
</evidence>
<sequence length="218" mass="23853">MQFVLSDPGLHWRDALFLLQGAGRTLWVTLVAGSFGTLLGIALGWMRFSSVFLRVVTAPYIDVVRSVPLIIQLVLANSFLSLAGANFDTFWLCVIVLSSSMAVVTAEVVRAGLASVPQTYRRSARSLGMSGLQEFFFISAPLAVRTSFAAWVGLLLGLAKDSALVSVVGYVEFMKSSQILITRTNEALLLLLGVGLFYFVICYPVSRYSARLERRMAL</sequence>
<comment type="subcellular location">
    <subcellularLocation>
        <location evidence="1">Cell inner membrane</location>
        <topology evidence="1">Multi-pass membrane protein</topology>
    </subcellularLocation>
    <subcellularLocation>
        <location evidence="9">Cell membrane</location>
        <topology evidence="9">Multi-pass membrane protein</topology>
    </subcellularLocation>
</comment>
<keyword evidence="4" id="KW-1003">Cell membrane</keyword>
<dbReference type="InterPro" id="IPR035906">
    <property type="entry name" value="MetI-like_sf"/>
</dbReference>
<feature type="domain" description="ABC transmembrane type-1" evidence="10">
    <location>
        <begin position="22"/>
        <end position="209"/>
    </location>
</feature>
<evidence type="ECO:0000256" key="2">
    <source>
        <dbReference type="ARBA" id="ARBA00010072"/>
    </source>
</evidence>
<feature type="transmembrane region" description="Helical" evidence="9">
    <location>
        <begin position="187"/>
        <end position="206"/>
    </location>
</feature>
<dbReference type="Gene3D" id="1.10.3720.10">
    <property type="entry name" value="MetI-like"/>
    <property type="match status" value="1"/>
</dbReference>
<dbReference type="GO" id="GO:0043190">
    <property type="term" value="C:ATP-binding cassette (ABC) transporter complex"/>
    <property type="evidence" value="ECO:0007669"/>
    <property type="project" value="InterPro"/>
</dbReference>
<dbReference type="RefSeq" id="WP_131182134.1">
    <property type="nucleotide sequence ID" value="NZ_QJUI01000025.1"/>
</dbReference>
<dbReference type="NCBIfam" id="TIGR01726">
    <property type="entry name" value="HEQRo_perm_3TM"/>
    <property type="match status" value="1"/>
</dbReference>